<evidence type="ECO:0000313" key="6">
    <source>
        <dbReference type="Proteomes" id="UP000594800"/>
    </source>
</evidence>
<evidence type="ECO:0000256" key="2">
    <source>
        <dbReference type="ARBA" id="ARBA00004818"/>
    </source>
</evidence>
<gene>
    <name evidence="5" type="ORF">I0K15_00940</name>
</gene>
<dbReference type="InterPro" id="IPR036412">
    <property type="entry name" value="HAD-like_sf"/>
</dbReference>
<dbReference type="InterPro" id="IPR023198">
    <property type="entry name" value="PGP-like_dom2"/>
</dbReference>
<evidence type="ECO:0000313" key="5">
    <source>
        <dbReference type="EMBL" id="QPH54379.1"/>
    </source>
</evidence>
<dbReference type="PANTHER" id="PTHR43434:SF1">
    <property type="entry name" value="PHOSPHOGLYCOLATE PHOSPHATASE"/>
    <property type="match status" value="1"/>
</dbReference>
<evidence type="ECO:0000256" key="1">
    <source>
        <dbReference type="ARBA" id="ARBA00000830"/>
    </source>
</evidence>
<comment type="catalytic activity">
    <reaction evidence="1">
        <text>2-phosphoglycolate + H2O = glycolate + phosphate</text>
        <dbReference type="Rhea" id="RHEA:14369"/>
        <dbReference type="ChEBI" id="CHEBI:15377"/>
        <dbReference type="ChEBI" id="CHEBI:29805"/>
        <dbReference type="ChEBI" id="CHEBI:43474"/>
        <dbReference type="ChEBI" id="CHEBI:58033"/>
        <dbReference type="EC" id="3.1.3.18"/>
    </reaction>
</comment>
<dbReference type="GO" id="GO:0006281">
    <property type="term" value="P:DNA repair"/>
    <property type="evidence" value="ECO:0007669"/>
    <property type="project" value="TreeGrafter"/>
</dbReference>
<sequence length="219" mass="22805">MRLVIDLDETLVNSVPTLAAAANVVLGELGRAPMSAEDYVAHVGWGMRAQIKGVLEATGGVPGGDVGPYLRRMIEVYAADPLGETRPYPGARAALELLVERGHALAVCTQKPEAQAREILERLDLVPPITGLTGAGTLDVLKPDPAMLHHAAGQLPGEAPVVMIGDSTVDAQTAQNAGVPFLLFAPAGRAKSADVPAQGRFAAWSELPDLVARLEAQAA</sequence>
<keyword evidence="6" id="KW-1185">Reference proteome</keyword>
<dbReference type="GO" id="GO:0005829">
    <property type="term" value="C:cytosol"/>
    <property type="evidence" value="ECO:0007669"/>
    <property type="project" value="TreeGrafter"/>
</dbReference>
<dbReference type="AlphaFoldDB" id="A0A7S9LSN8"/>
<protein>
    <recommendedName>
        <fullName evidence="4">phosphoglycolate phosphatase</fullName>
        <ecNumber evidence="4">3.1.3.18</ecNumber>
    </recommendedName>
</protein>
<proteinExistence type="inferred from homology"/>
<evidence type="ECO:0000256" key="4">
    <source>
        <dbReference type="ARBA" id="ARBA00013078"/>
    </source>
</evidence>
<dbReference type="GO" id="GO:0008967">
    <property type="term" value="F:phosphoglycolate phosphatase activity"/>
    <property type="evidence" value="ECO:0007669"/>
    <property type="project" value="UniProtKB-EC"/>
</dbReference>
<dbReference type="InterPro" id="IPR006439">
    <property type="entry name" value="HAD-SF_hydro_IA"/>
</dbReference>
<dbReference type="InterPro" id="IPR041492">
    <property type="entry name" value="HAD_2"/>
</dbReference>
<evidence type="ECO:0000256" key="3">
    <source>
        <dbReference type="ARBA" id="ARBA00006171"/>
    </source>
</evidence>
<organism evidence="5 6">
    <name type="scientific">Pontivivens ytuae</name>
    <dbReference type="NCBI Taxonomy" id="2789856"/>
    <lineage>
        <taxon>Bacteria</taxon>
        <taxon>Pseudomonadati</taxon>
        <taxon>Pseudomonadota</taxon>
        <taxon>Alphaproteobacteria</taxon>
        <taxon>Rhodobacterales</taxon>
        <taxon>Paracoccaceae</taxon>
        <taxon>Pontivivens</taxon>
    </lineage>
</organism>
<keyword evidence="5" id="KW-0378">Hydrolase</keyword>
<dbReference type="EC" id="3.1.3.18" evidence="4"/>
<dbReference type="SUPFAM" id="SSF56784">
    <property type="entry name" value="HAD-like"/>
    <property type="match status" value="1"/>
</dbReference>
<dbReference type="Proteomes" id="UP000594800">
    <property type="component" value="Chromosome"/>
</dbReference>
<dbReference type="Gene3D" id="1.10.150.240">
    <property type="entry name" value="Putative phosphatase, domain 2"/>
    <property type="match status" value="1"/>
</dbReference>
<dbReference type="EMBL" id="CP064942">
    <property type="protein sequence ID" value="QPH54379.1"/>
    <property type="molecule type" value="Genomic_DNA"/>
</dbReference>
<dbReference type="NCBIfam" id="TIGR01549">
    <property type="entry name" value="HAD-SF-IA-v1"/>
    <property type="match status" value="1"/>
</dbReference>
<comment type="pathway">
    <text evidence="2">Organic acid metabolism; glycolate biosynthesis; glycolate from 2-phosphoglycolate: step 1/1.</text>
</comment>
<dbReference type="KEGG" id="poz:I0K15_00940"/>
<name>A0A7S9LSN8_9RHOB</name>
<dbReference type="InterPro" id="IPR050155">
    <property type="entry name" value="HAD-like_hydrolase_sf"/>
</dbReference>
<accession>A0A7S9LSN8</accession>
<dbReference type="Pfam" id="PF13419">
    <property type="entry name" value="HAD_2"/>
    <property type="match status" value="1"/>
</dbReference>
<dbReference type="InterPro" id="IPR023214">
    <property type="entry name" value="HAD_sf"/>
</dbReference>
<dbReference type="SFLD" id="SFLDS00003">
    <property type="entry name" value="Haloacid_Dehalogenase"/>
    <property type="match status" value="1"/>
</dbReference>
<dbReference type="Gene3D" id="3.40.50.1000">
    <property type="entry name" value="HAD superfamily/HAD-like"/>
    <property type="match status" value="1"/>
</dbReference>
<reference evidence="5 6" key="1">
    <citation type="submission" date="2020-11" db="EMBL/GenBank/DDBJ databases">
        <title>Description of Pontivivens ytuae sp. nov. isolated from deep sea sediment of Mariana Trench.</title>
        <authorList>
            <person name="Wang Z."/>
            <person name="Sun Q.-L."/>
            <person name="Xu X.-D."/>
            <person name="Tang Y.-Z."/>
            <person name="Zhang J."/>
        </authorList>
    </citation>
    <scope>NUCLEOTIDE SEQUENCE [LARGE SCALE GENOMIC DNA]</scope>
    <source>
        <strain evidence="5 6">MT2928</strain>
    </source>
</reference>
<dbReference type="PANTHER" id="PTHR43434">
    <property type="entry name" value="PHOSPHOGLYCOLATE PHOSPHATASE"/>
    <property type="match status" value="1"/>
</dbReference>
<dbReference type="SFLD" id="SFLDG01129">
    <property type="entry name" value="C1.5:_HAD__Beta-PGM__Phosphata"/>
    <property type="match status" value="1"/>
</dbReference>
<dbReference type="RefSeq" id="WP_196103588.1">
    <property type="nucleotide sequence ID" value="NZ_CP064942.1"/>
</dbReference>
<comment type="similarity">
    <text evidence="3">Belongs to the HAD-like hydrolase superfamily. CbbY/CbbZ/Gph/YieH family.</text>
</comment>